<dbReference type="Proteomes" id="UP000053424">
    <property type="component" value="Unassembled WGS sequence"/>
</dbReference>
<proteinExistence type="predicted"/>
<dbReference type="STRING" id="686832.A0A0C3BTP1"/>
<feature type="compositionally biased region" description="Polar residues" evidence="1">
    <location>
        <begin position="1"/>
        <end position="19"/>
    </location>
</feature>
<feature type="compositionally biased region" description="Polar residues" evidence="1">
    <location>
        <begin position="64"/>
        <end position="75"/>
    </location>
</feature>
<name>A0A0C3BTP1_HEBCY</name>
<protein>
    <submittedName>
        <fullName evidence="2">Uncharacterized protein</fullName>
    </submittedName>
</protein>
<accession>A0A0C3BTP1</accession>
<feature type="region of interest" description="Disordered" evidence="1">
    <location>
        <begin position="1"/>
        <end position="81"/>
    </location>
</feature>
<evidence type="ECO:0000313" key="2">
    <source>
        <dbReference type="EMBL" id="KIM40035.1"/>
    </source>
</evidence>
<dbReference type="AlphaFoldDB" id="A0A0C3BTP1"/>
<dbReference type="HOGENOM" id="CLU_1384317_0_0_1"/>
<reference evidence="2 3" key="1">
    <citation type="submission" date="2014-04" db="EMBL/GenBank/DDBJ databases">
        <authorList>
            <consortium name="DOE Joint Genome Institute"/>
            <person name="Kuo A."/>
            <person name="Gay G."/>
            <person name="Dore J."/>
            <person name="Kohler A."/>
            <person name="Nagy L.G."/>
            <person name="Floudas D."/>
            <person name="Copeland A."/>
            <person name="Barry K.W."/>
            <person name="Cichocki N."/>
            <person name="Veneault-Fourrey C."/>
            <person name="LaButti K."/>
            <person name="Lindquist E.A."/>
            <person name="Lipzen A."/>
            <person name="Lundell T."/>
            <person name="Morin E."/>
            <person name="Murat C."/>
            <person name="Sun H."/>
            <person name="Tunlid A."/>
            <person name="Henrissat B."/>
            <person name="Grigoriev I.V."/>
            <person name="Hibbett D.S."/>
            <person name="Martin F."/>
            <person name="Nordberg H.P."/>
            <person name="Cantor M.N."/>
            <person name="Hua S.X."/>
        </authorList>
    </citation>
    <scope>NUCLEOTIDE SEQUENCE [LARGE SCALE GENOMIC DNA]</scope>
    <source>
        <strain evidence="3">h7</strain>
    </source>
</reference>
<dbReference type="EMBL" id="KN831783">
    <property type="protein sequence ID" value="KIM40035.1"/>
    <property type="molecule type" value="Genomic_DNA"/>
</dbReference>
<reference evidence="3" key="2">
    <citation type="submission" date="2015-01" db="EMBL/GenBank/DDBJ databases">
        <title>Evolutionary Origins and Diversification of the Mycorrhizal Mutualists.</title>
        <authorList>
            <consortium name="DOE Joint Genome Institute"/>
            <consortium name="Mycorrhizal Genomics Consortium"/>
            <person name="Kohler A."/>
            <person name="Kuo A."/>
            <person name="Nagy L.G."/>
            <person name="Floudas D."/>
            <person name="Copeland A."/>
            <person name="Barry K.W."/>
            <person name="Cichocki N."/>
            <person name="Veneault-Fourrey C."/>
            <person name="LaButti K."/>
            <person name="Lindquist E.A."/>
            <person name="Lipzen A."/>
            <person name="Lundell T."/>
            <person name="Morin E."/>
            <person name="Murat C."/>
            <person name="Riley R."/>
            <person name="Ohm R."/>
            <person name="Sun H."/>
            <person name="Tunlid A."/>
            <person name="Henrissat B."/>
            <person name="Grigoriev I.V."/>
            <person name="Hibbett D.S."/>
            <person name="Martin F."/>
        </authorList>
    </citation>
    <scope>NUCLEOTIDE SEQUENCE [LARGE SCALE GENOMIC DNA]</scope>
    <source>
        <strain evidence="3">h7</strain>
    </source>
</reference>
<dbReference type="OrthoDB" id="3260546at2759"/>
<keyword evidence="3" id="KW-1185">Reference proteome</keyword>
<feature type="compositionally biased region" description="Basic and acidic residues" evidence="1">
    <location>
        <begin position="52"/>
        <end position="61"/>
    </location>
</feature>
<evidence type="ECO:0000313" key="3">
    <source>
        <dbReference type="Proteomes" id="UP000053424"/>
    </source>
</evidence>
<gene>
    <name evidence="2" type="ORF">M413DRAFT_28573</name>
</gene>
<organism evidence="2 3">
    <name type="scientific">Hebeloma cylindrosporum</name>
    <dbReference type="NCBI Taxonomy" id="76867"/>
    <lineage>
        <taxon>Eukaryota</taxon>
        <taxon>Fungi</taxon>
        <taxon>Dikarya</taxon>
        <taxon>Basidiomycota</taxon>
        <taxon>Agaricomycotina</taxon>
        <taxon>Agaricomycetes</taxon>
        <taxon>Agaricomycetidae</taxon>
        <taxon>Agaricales</taxon>
        <taxon>Agaricineae</taxon>
        <taxon>Hymenogastraceae</taxon>
        <taxon>Hebeloma</taxon>
    </lineage>
</organism>
<evidence type="ECO:0000256" key="1">
    <source>
        <dbReference type="SAM" id="MobiDB-lite"/>
    </source>
</evidence>
<sequence>MPRSLRSQTPKTTQAQPEQTPEPDHTSDEEETSSLKQLTDPQGPPDEEEQDPQDKEERDEMVNAITNSPLPNRSHGSAPKFDGKPWSLHHFLTEVRSLTNDRGLSDKRAIEAALTYAPTSEFELWKSLGAAKGDDWEKFVEALIKLYPGAGGDRKFSKNDLKLLVSRSSQVPMADQVMLGEYYRSFINIVTFLEEKK</sequence>